<dbReference type="Gene3D" id="3.40.50.300">
    <property type="entry name" value="P-loop containing nucleotide triphosphate hydrolases"/>
    <property type="match status" value="1"/>
</dbReference>
<dbReference type="EMBL" id="BQXH01000026">
    <property type="protein sequence ID" value="GKS82313.1"/>
    <property type="molecule type" value="Genomic_DNA"/>
</dbReference>
<organism evidence="3 4">
    <name type="scientific">Ligilactobacillus pabuli</name>
    <dbReference type="NCBI Taxonomy" id="2886039"/>
    <lineage>
        <taxon>Bacteria</taxon>
        <taxon>Bacillati</taxon>
        <taxon>Bacillota</taxon>
        <taxon>Bacilli</taxon>
        <taxon>Lactobacillales</taxon>
        <taxon>Lactobacillaceae</taxon>
        <taxon>Ligilactobacillus</taxon>
    </lineage>
</organism>
<evidence type="ECO:0000259" key="1">
    <source>
        <dbReference type="Pfam" id="PF13175"/>
    </source>
</evidence>
<dbReference type="CDD" id="cd01026">
    <property type="entry name" value="TOPRIM_OLD"/>
    <property type="match status" value="1"/>
</dbReference>
<gene>
    <name evidence="3" type="ORF">LPAF129_19990</name>
</gene>
<name>A0ABQ5JKB4_9LACO</name>
<comment type="caution">
    <text evidence="3">The sequence shown here is derived from an EMBL/GenBank/DDBJ whole genome shotgun (WGS) entry which is preliminary data.</text>
</comment>
<evidence type="ECO:0000313" key="4">
    <source>
        <dbReference type="Proteomes" id="UP001055149"/>
    </source>
</evidence>
<dbReference type="RefSeq" id="WP_244056816.1">
    <property type="nucleotide sequence ID" value="NZ_BQXH01000026.1"/>
</dbReference>
<dbReference type="Pfam" id="PF20469">
    <property type="entry name" value="OLD-like_TOPRIM"/>
    <property type="match status" value="1"/>
</dbReference>
<dbReference type="InterPro" id="IPR041685">
    <property type="entry name" value="AAA_GajA/Old/RecF-like"/>
</dbReference>
<dbReference type="Proteomes" id="UP001055149">
    <property type="component" value="Unassembled WGS sequence"/>
</dbReference>
<dbReference type="InterPro" id="IPR051396">
    <property type="entry name" value="Bact_Antivir_Def_Nuclease"/>
</dbReference>
<protein>
    <recommendedName>
        <fullName evidence="5">ATP-dependent endonuclease</fullName>
    </recommendedName>
</protein>
<evidence type="ECO:0000259" key="2">
    <source>
        <dbReference type="Pfam" id="PF20469"/>
    </source>
</evidence>
<evidence type="ECO:0008006" key="5">
    <source>
        <dbReference type="Google" id="ProtNLM"/>
    </source>
</evidence>
<dbReference type="PANTHER" id="PTHR43581:SF2">
    <property type="entry name" value="EXCINUCLEASE ATPASE SUBUNIT"/>
    <property type="match status" value="1"/>
</dbReference>
<dbReference type="InterPro" id="IPR034139">
    <property type="entry name" value="TOPRIM_OLD"/>
</dbReference>
<reference evidence="3" key="1">
    <citation type="journal article" date="2022" name="Int. J. Syst. Evol. Microbiol.">
        <title>A novel species of lactic acid bacteria, Ligilactobacillus pabuli sp. nov., isolated from alfalfa silage.</title>
        <authorList>
            <person name="Tohno M."/>
            <person name="Tanizawa Y."/>
            <person name="Sawada H."/>
            <person name="Sakamoto M."/>
            <person name="Ohkuma M."/>
            <person name="Kobayashi H."/>
        </authorList>
    </citation>
    <scope>NUCLEOTIDE SEQUENCE</scope>
    <source>
        <strain evidence="3">AF129</strain>
    </source>
</reference>
<dbReference type="PANTHER" id="PTHR43581">
    <property type="entry name" value="ATP/GTP PHOSPHATASE"/>
    <property type="match status" value="1"/>
</dbReference>
<feature type="domain" description="OLD protein-like TOPRIM" evidence="2">
    <location>
        <begin position="362"/>
        <end position="425"/>
    </location>
</feature>
<proteinExistence type="predicted"/>
<dbReference type="Pfam" id="PF13175">
    <property type="entry name" value="AAA_15"/>
    <property type="match status" value="1"/>
</dbReference>
<feature type="domain" description="Endonuclease GajA/Old nuclease/RecF-like AAA" evidence="1">
    <location>
        <begin position="102"/>
        <end position="310"/>
    </location>
</feature>
<evidence type="ECO:0000313" key="3">
    <source>
        <dbReference type="EMBL" id="GKS82313.1"/>
    </source>
</evidence>
<accession>A0ABQ5JKB4</accession>
<dbReference type="InterPro" id="IPR027417">
    <property type="entry name" value="P-loop_NTPase"/>
</dbReference>
<keyword evidence="4" id="KW-1185">Reference proteome</keyword>
<dbReference type="SUPFAM" id="SSF52540">
    <property type="entry name" value="P-loop containing nucleoside triphosphate hydrolases"/>
    <property type="match status" value="1"/>
</dbReference>
<sequence length="644" mass="73055">MSDRIIRASDFYSPMNEMQKPAKAKDLSCDVYFQLENDDSRVEAAFLKRACVTEPQGKLLLHIRLEASWTDDGSSEGAIESKVWFVIDDTDLENIKKHEAPRRELNLIRMIYVPAVRNPEKRLGATSNSLLARLIRSVNWKEQTKQSVEELLNNLNETLLSEDGLKKINDILSNDWQLYYQDERFSKVALTIDSINLSSLSNRIRSTFTSRASGRTFQPEEMGDGTRSLLYISNVASVLDIEQSILDQDNEGETEPIIAHNPPLLTLVAIEEPENHISPHLLGKLVGRLKSMGMLSNCQVILTSHSPAIVRRTDPESIRYVRLTPEKGVSTIQALELPDKNNFLEAYKYLKLAVQTYPELYFAQLVVLGEGASEEIIIPRFLGAKGYSLDEAGIVFVPLAGRFVHYLWKLLAQLNIPFITLLDLDRERSGGGWGRVSYVLKELHSIQYDVNVLPDGISDITSDGGLNPLLERNVENEEQAKALDDYLVELEQNHVFFSGPLDIDYLMLTYYSEYYKKILRGNEGPIIKNQENQKKKVQDYEPDNVKSSEYHQRALEATKAALKDGTGVTEGGSYSYTDKALMIWYVYFFLGRGKTTTHIQMFEALESNEDTLEAKRNKLLKNIPPVLNRLCEDAAKLLCIEVNK</sequence>